<dbReference type="InterPro" id="IPR011249">
    <property type="entry name" value="Metalloenz_LuxS/M16"/>
</dbReference>
<dbReference type="Pfam" id="PF00675">
    <property type="entry name" value="Peptidase_M16"/>
    <property type="match status" value="1"/>
</dbReference>
<feature type="domain" description="Peptidase M16 C-terminal" evidence="4">
    <location>
        <begin position="165"/>
        <end position="337"/>
    </location>
</feature>
<proteinExistence type="inferred from homology"/>
<dbReference type="EMBL" id="QICS01000001">
    <property type="protein sequence ID" value="PXV95764.1"/>
    <property type="molecule type" value="Genomic_DNA"/>
</dbReference>
<evidence type="ECO:0000259" key="4">
    <source>
        <dbReference type="Pfam" id="PF05193"/>
    </source>
</evidence>
<dbReference type="Proteomes" id="UP000247523">
    <property type="component" value="Unassembled WGS sequence"/>
</dbReference>
<dbReference type="AlphaFoldDB" id="A0A318EXI6"/>
<dbReference type="SUPFAM" id="SSF63411">
    <property type="entry name" value="LuxS/MPP-like metallohydrolase"/>
    <property type="match status" value="2"/>
</dbReference>
<dbReference type="GO" id="GO:0006508">
    <property type="term" value="P:proteolysis"/>
    <property type="evidence" value="ECO:0007669"/>
    <property type="project" value="InterPro"/>
</dbReference>
<sequence length="407" mass="46019">MINCFKLSNHIKVVCEPMPYLRSVSLGIWVKAGSVNESLELNGISHVIEHMLFKGTKTKSAKEIADITTSLGGNLNAFTSKEYTSYYICTLDKHLDASIELLSDMLINSTISNKDIEKEKSVILDEIDMYEDSPEEMVHEVLQQYVWKDNSHGYIISGDKDTVKSFTKAQIINFKNYYYTGENIVISVAGSFEQDRLIDKLERFFGQIPLKGSSNAPLAPIFTRCDYQKNKDIEQAHLNIAYEAISALSPKRYAFSIVNSVLGGSVNSRLFQRIREEEGMVYSIYSYQSSYDQCGLFQIYAAMNPGLINAVLDEIYATIDEFVKMKISNSELNNAREEIKTELIINAESTQCRMENNAKSLLQFDKIISMDETIKALDMVTVDDTALIIDQYIRNMKPATAIIGKLD</sequence>
<name>A0A318EXI6_9FIRM</name>
<dbReference type="PANTHER" id="PTHR11851">
    <property type="entry name" value="METALLOPROTEASE"/>
    <property type="match status" value="1"/>
</dbReference>
<dbReference type="Pfam" id="PF05193">
    <property type="entry name" value="Peptidase_M16_C"/>
    <property type="match status" value="1"/>
</dbReference>
<accession>A0A318EXI6</accession>
<evidence type="ECO:0000256" key="2">
    <source>
        <dbReference type="RuleBase" id="RU004447"/>
    </source>
</evidence>
<dbReference type="InterPro" id="IPR007863">
    <property type="entry name" value="Peptidase_M16_C"/>
</dbReference>
<evidence type="ECO:0000313" key="5">
    <source>
        <dbReference type="EMBL" id="PXV95764.1"/>
    </source>
</evidence>
<dbReference type="Gene3D" id="3.30.830.10">
    <property type="entry name" value="Metalloenzyme, LuxS/M16 peptidase-like"/>
    <property type="match status" value="2"/>
</dbReference>
<evidence type="ECO:0000259" key="3">
    <source>
        <dbReference type="Pfam" id="PF00675"/>
    </source>
</evidence>
<dbReference type="InterPro" id="IPR050361">
    <property type="entry name" value="MPP/UQCRC_Complex"/>
</dbReference>
<comment type="similarity">
    <text evidence="1 2">Belongs to the peptidase M16 family.</text>
</comment>
<dbReference type="RefSeq" id="WP_170122866.1">
    <property type="nucleotide sequence ID" value="NZ_NOKA02000001.1"/>
</dbReference>
<evidence type="ECO:0000256" key="1">
    <source>
        <dbReference type="ARBA" id="ARBA00007261"/>
    </source>
</evidence>
<gene>
    <name evidence="5" type="ORF">C8E03_101394</name>
</gene>
<evidence type="ECO:0000313" key="6">
    <source>
        <dbReference type="Proteomes" id="UP000247523"/>
    </source>
</evidence>
<feature type="domain" description="Peptidase M16 N-terminal" evidence="3">
    <location>
        <begin position="13"/>
        <end position="158"/>
    </location>
</feature>
<dbReference type="PANTHER" id="PTHR11851:SF49">
    <property type="entry name" value="MITOCHONDRIAL-PROCESSING PEPTIDASE SUBUNIT ALPHA"/>
    <property type="match status" value="1"/>
</dbReference>
<dbReference type="GO" id="GO:0004222">
    <property type="term" value="F:metalloendopeptidase activity"/>
    <property type="evidence" value="ECO:0007669"/>
    <property type="project" value="InterPro"/>
</dbReference>
<comment type="caution">
    <text evidence="5">The sequence shown here is derived from an EMBL/GenBank/DDBJ whole genome shotgun (WGS) entry which is preliminary data.</text>
</comment>
<dbReference type="InterPro" id="IPR001431">
    <property type="entry name" value="Pept_M16_Zn_BS"/>
</dbReference>
<dbReference type="GO" id="GO:0046872">
    <property type="term" value="F:metal ion binding"/>
    <property type="evidence" value="ECO:0007669"/>
    <property type="project" value="InterPro"/>
</dbReference>
<protein>
    <submittedName>
        <fullName evidence="5">Putative Zn-dependent peptidase</fullName>
    </submittedName>
</protein>
<dbReference type="PROSITE" id="PS00143">
    <property type="entry name" value="INSULINASE"/>
    <property type="match status" value="1"/>
</dbReference>
<dbReference type="InterPro" id="IPR011765">
    <property type="entry name" value="Pept_M16_N"/>
</dbReference>
<reference evidence="5 6" key="1">
    <citation type="submission" date="2018-05" db="EMBL/GenBank/DDBJ databases">
        <title>Genomic Encyclopedia of Type Strains, Phase IV (KMG-IV): sequencing the most valuable type-strain genomes for metagenomic binning, comparative biology and taxonomic classification.</title>
        <authorList>
            <person name="Goeker M."/>
        </authorList>
    </citation>
    <scope>NUCLEOTIDE SEQUENCE [LARGE SCALE GENOMIC DNA]</scope>
    <source>
        <strain evidence="5 6">DSM 28816</strain>
    </source>
</reference>
<organism evidence="5 6">
    <name type="scientific">Lachnotalea glycerini</name>
    <dbReference type="NCBI Taxonomy" id="1763509"/>
    <lineage>
        <taxon>Bacteria</taxon>
        <taxon>Bacillati</taxon>
        <taxon>Bacillota</taxon>
        <taxon>Clostridia</taxon>
        <taxon>Lachnospirales</taxon>
        <taxon>Lachnospiraceae</taxon>
        <taxon>Lachnotalea</taxon>
    </lineage>
</organism>